<evidence type="ECO:0000313" key="3">
    <source>
        <dbReference type="EMBL" id="QSR24020.1"/>
    </source>
</evidence>
<evidence type="ECO:0000256" key="2">
    <source>
        <dbReference type="SAM" id="Phobius"/>
    </source>
</evidence>
<keyword evidence="2" id="KW-0472">Membrane</keyword>
<protein>
    <recommendedName>
        <fullName evidence="5">Integral membrane protein</fullName>
    </recommendedName>
</protein>
<feature type="transmembrane region" description="Helical" evidence="2">
    <location>
        <begin position="122"/>
        <end position="143"/>
    </location>
</feature>
<evidence type="ECO:0000256" key="1">
    <source>
        <dbReference type="SAM" id="MobiDB-lite"/>
    </source>
</evidence>
<feature type="transmembrane region" description="Helical" evidence="2">
    <location>
        <begin position="178"/>
        <end position="211"/>
    </location>
</feature>
<evidence type="ECO:0008006" key="5">
    <source>
        <dbReference type="Google" id="ProtNLM"/>
    </source>
</evidence>
<feature type="transmembrane region" description="Helical" evidence="2">
    <location>
        <begin position="79"/>
        <end position="102"/>
    </location>
</feature>
<feature type="region of interest" description="Disordered" evidence="1">
    <location>
        <begin position="1"/>
        <end position="53"/>
    </location>
</feature>
<accession>A0ABX7PDT6</accession>
<feature type="transmembrane region" description="Helical" evidence="2">
    <location>
        <begin position="239"/>
        <end position="269"/>
    </location>
</feature>
<name>A0ABX7PDT6_9ACTN</name>
<sequence>MSNYQPPAPPPPPGGGGYGAPPPAGPPGGGYGGPPAGGGFGGPPAGGGFGGPPAGAQPWDVGSAVGYGWAKFQQNMGQMILASLAIFAAFAVFTLLYLFAIIPASSSGCEVDDFGNLDCSDGWPFFLTFGIVAFLGVLFFVFAQVIGAGLIREALGVTEGRPFTTAGVFKFQNIGNVIVTALLVGAGTFIGYLLCFIPGIIFAFLSMYSLFFVVDKNLSPVDAIKASIDLTKNNVGSAIIWYLVAVVIIFVGELACFVGLLAAIPVVLVGSAFTYKKLSGQPVAP</sequence>
<gene>
    <name evidence="3" type="ORF">CFH99_00030</name>
</gene>
<dbReference type="EMBL" id="CP022295">
    <property type="protein sequence ID" value="QSR24020.1"/>
    <property type="molecule type" value="Genomic_DNA"/>
</dbReference>
<feature type="compositionally biased region" description="Pro residues" evidence="1">
    <location>
        <begin position="1"/>
        <end position="26"/>
    </location>
</feature>
<dbReference type="PANTHER" id="PTHR40076:SF1">
    <property type="entry name" value="MEMBRANE PROTEIN"/>
    <property type="match status" value="1"/>
</dbReference>
<dbReference type="RefSeq" id="WP_207007790.1">
    <property type="nucleotide sequence ID" value="NZ_CP022295.1"/>
</dbReference>
<keyword evidence="2" id="KW-1133">Transmembrane helix</keyword>
<evidence type="ECO:0000313" key="4">
    <source>
        <dbReference type="Proteomes" id="UP000662818"/>
    </source>
</evidence>
<dbReference type="Proteomes" id="UP000662818">
    <property type="component" value="Chromosome"/>
</dbReference>
<keyword evidence="4" id="KW-1185">Reference proteome</keyword>
<keyword evidence="2" id="KW-0812">Transmembrane</keyword>
<reference evidence="3 4" key="1">
    <citation type="submission" date="2017-06" db="EMBL/GenBank/DDBJ databases">
        <title>Complete Genome Sequence of the Soil Carbazole-Degrading Bacterium Nocardioides aromaticivorans IC177.</title>
        <authorList>
            <person name="Vejarano F."/>
            <person name="Suzuki-Minakuchi C."/>
            <person name="Ohtsubo Y."/>
            <person name="Tsuda M."/>
            <person name="Okada K."/>
            <person name="Nojiri H."/>
        </authorList>
    </citation>
    <scope>NUCLEOTIDE SEQUENCE [LARGE SCALE GENOMIC DNA]</scope>
    <source>
        <strain evidence="3 4">IC177</strain>
    </source>
</reference>
<organism evidence="3 4">
    <name type="scientific">Nocardioides aromaticivorans</name>
    <dbReference type="NCBI Taxonomy" id="200618"/>
    <lineage>
        <taxon>Bacteria</taxon>
        <taxon>Bacillati</taxon>
        <taxon>Actinomycetota</taxon>
        <taxon>Actinomycetes</taxon>
        <taxon>Propionibacteriales</taxon>
        <taxon>Nocardioidaceae</taxon>
        <taxon>Nocardioides</taxon>
    </lineage>
</organism>
<feature type="compositionally biased region" description="Gly residues" evidence="1">
    <location>
        <begin position="27"/>
        <end position="53"/>
    </location>
</feature>
<proteinExistence type="predicted"/>
<dbReference type="InterPro" id="IPR010380">
    <property type="entry name" value="DUF975"/>
</dbReference>
<dbReference type="PANTHER" id="PTHR40076">
    <property type="entry name" value="MEMBRANE PROTEIN-RELATED"/>
    <property type="match status" value="1"/>
</dbReference>